<dbReference type="EMBL" id="WVTD01000010">
    <property type="protein sequence ID" value="MYL98916.1"/>
    <property type="molecule type" value="Genomic_DNA"/>
</dbReference>
<evidence type="ECO:0000313" key="1">
    <source>
        <dbReference type="EMBL" id="MYL98916.1"/>
    </source>
</evidence>
<gene>
    <name evidence="1" type="ORF">GR702_14205</name>
</gene>
<proteinExistence type="predicted"/>
<accession>A0A7X4K7B5</accession>
<name>A0A7X4K7B5_9SPHN</name>
<keyword evidence="2" id="KW-1185">Reference proteome</keyword>
<dbReference type="RefSeq" id="WP_160986543.1">
    <property type="nucleotide sequence ID" value="NZ_WVTD01000010.1"/>
</dbReference>
<organism evidence="1 2">
    <name type="scientific">Novosphingobium silvae</name>
    <dbReference type="NCBI Taxonomy" id="2692619"/>
    <lineage>
        <taxon>Bacteria</taxon>
        <taxon>Pseudomonadati</taxon>
        <taxon>Pseudomonadota</taxon>
        <taxon>Alphaproteobacteria</taxon>
        <taxon>Sphingomonadales</taxon>
        <taxon>Sphingomonadaceae</taxon>
        <taxon>Novosphingobium</taxon>
    </lineage>
</organism>
<protein>
    <submittedName>
        <fullName evidence="1">Uncharacterized protein</fullName>
    </submittedName>
</protein>
<reference evidence="1 2" key="1">
    <citation type="submission" date="2019-12" db="EMBL/GenBank/DDBJ databases">
        <authorList>
            <person name="Feng G."/>
            <person name="Zhu H."/>
        </authorList>
    </citation>
    <scope>NUCLEOTIDE SEQUENCE [LARGE SCALE GENOMIC DNA]</scope>
    <source>
        <strain evidence="1 2">FGD1</strain>
    </source>
</reference>
<evidence type="ECO:0000313" key="2">
    <source>
        <dbReference type="Proteomes" id="UP000465810"/>
    </source>
</evidence>
<sequence>MTNTKNTSIAKVDPEKYNSVVSHATLRDIRLVGTKFDLKPEAIEIAERKWDFNITEQLEDWTCDNEKGTLTGIFSYSASCVEGRRKLLNVTTRYMCSYRLSDLCDDTAAYHFLKRVGRFAAYPYFRAIFATLTQQSGIILPPLPVISDGPRWVNSPNDIKSRSLKDDSNED</sequence>
<dbReference type="Proteomes" id="UP000465810">
    <property type="component" value="Unassembled WGS sequence"/>
</dbReference>
<dbReference type="AlphaFoldDB" id="A0A7X4K7B5"/>
<comment type="caution">
    <text evidence="1">The sequence shown here is derived from an EMBL/GenBank/DDBJ whole genome shotgun (WGS) entry which is preliminary data.</text>
</comment>